<feature type="transmembrane region" description="Helical" evidence="1">
    <location>
        <begin position="102"/>
        <end position="121"/>
    </location>
</feature>
<evidence type="ECO:0000313" key="2">
    <source>
        <dbReference type="EMBL" id="QGQ95741.1"/>
    </source>
</evidence>
<dbReference type="EMBL" id="CP034235">
    <property type="protein sequence ID" value="QGQ95741.1"/>
    <property type="molecule type" value="Genomic_DNA"/>
</dbReference>
<dbReference type="Proteomes" id="UP000426246">
    <property type="component" value="Chromosome"/>
</dbReference>
<name>A0A6B8RGZ8_9BACL</name>
<dbReference type="KEGG" id="ppsc:EHS13_13055"/>
<sequence length="125" mass="13293">MSDLENDKDSITPLPVIPTAVGSPSVPLVAVPVLHDEEYATELAEPMAQLSHFDGIAKPISRTWGWSAFVVSIISLFIMPVTIGSAGVVLGIIAFFRGNRVLGGWSIAISLISIFTSLVLVPNYA</sequence>
<reference evidence="3" key="1">
    <citation type="submission" date="2018-11" db="EMBL/GenBank/DDBJ databases">
        <title>Complete genome sequence of Paenibacillus sp. ML311-T8.</title>
        <authorList>
            <person name="Nam Y.-D."/>
            <person name="Kang J."/>
            <person name="Chung W.-H."/>
            <person name="Park Y.S."/>
        </authorList>
    </citation>
    <scope>NUCLEOTIDE SEQUENCE [LARGE SCALE GENOMIC DNA]</scope>
    <source>
        <strain evidence="3">ML311-T8</strain>
    </source>
</reference>
<dbReference type="OrthoDB" id="1754157at2"/>
<dbReference type="PANTHER" id="PTHR40040">
    <property type="entry name" value="SMALL HYDROPHOBIC PROTEIN-RELATED"/>
    <property type="match status" value="1"/>
</dbReference>
<keyword evidence="1" id="KW-0472">Membrane</keyword>
<dbReference type="AlphaFoldDB" id="A0A6B8RGZ8"/>
<feature type="transmembrane region" description="Helical" evidence="1">
    <location>
        <begin position="68"/>
        <end position="96"/>
    </location>
</feature>
<keyword evidence="3" id="KW-1185">Reference proteome</keyword>
<dbReference type="PANTHER" id="PTHR40040:SF1">
    <property type="entry name" value="MEMBRANE PROTEIN"/>
    <property type="match status" value="1"/>
</dbReference>
<gene>
    <name evidence="2" type="ORF">EHS13_13055</name>
</gene>
<dbReference type="RefSeq" id="WP_155700778.1">
    <property type="nucleotide sequence ID" value="NZ_CP034235.1"/>
</dbReference>
<evidence type="ECO:0000256" key="1">
    <source>
        <dbReference type="SAM" id="Phobius"/>
    </source>
</evidence>
<proteinExistence type="predicted"/>
<accession>A0A6B8RGZ8</accession>
<keyword evidence="1" id="KW-0812">Transmembrane</keyword>
<keyword evidence="1" id="KW-1133">Transmembrane helix</keyword>
<dbReference type="InterPro" id="IPR055338">
    <property type="entry name" value="YqfX-like"/>
</dbReference>
<organism evidence="2 3">
    <name type="scientific">Paenibacillus psychroresistens</name>
    <dbReference type="NCBI Taxonomy" id="1778678"/>
    <lineage>
        <taxon>Bacteria</taxon>
        <taxon>Bacillati</taxon>
        <taxon>Bacillota</taxon>
        <taxon>Bacilli</taxon>
        <taxon>Bacillales</taxon>
        <taxon>Paenibacillaceae</taxon>
        <taxon>Paenibacillus</taxon>
    </lineage>
</organism>
<evidence type="ECO:0000313" key="3">
    <source>
        <dbReference type="Proteomes" id="UP000426246"/>
    </source>
</evidence>
<protein>
    <submittedName>
        <fullName evidence="2">DUF4190 domain-containing protein</fullName>
    </submittedName>
</protein>